<dbReference type="VEuPathDB" id="TriTrypDB:BSAL_86610"/>
<keyword evidence="2" id="KW-0812">Transmembrane</keyword>
<evidence type="ECO:0000256" key="2">
    <source>
        <dbReference type="SAM" id="Phobius"/>
    </source>
</evidence>
<dbReference type="PROSITE" id="PS50125">
    <property type="entry name" value="GUANYLATE_CYCLASE_2"/>
    <property type="match status" value="1"/>
</dbReference>
<dbReference type="AlphaFoldDB" id="A0A0S4J4Z7"/>
<dbReference type="EMBL" id="CYKH01001061">
    <property type="protein sequence ID" value="CUG81284.1"/>
    <property type="molecule type" value="Genomic_DNA"/>
</dbReference>
<dbReference type="Proteomes" id="UP000051952">
    <property type="component" value="Unassembled WGS sequence"/>
</dbReference>
<keyword evidence="5" id="KW-1185">Reference proteome</keyword>
<feature type="transmembrane region" description="Helical" evidence="2">
    <location>
        <begin position="809"/>
        <end position="828"/>
    </location>
</feature>
<gene>
    <name evidence="4" type="ORF">BSAL_86610</name>
</gene>
<feature type="domain" description="Guanylate cyclase" evidence="3">
    <location>
        <begin position="307"/>
        <end position="465"/>
    </location>
</feature>
<sequence>MNRRSSRTWNRSGQGAPFVNVVSFDKSPVTMRYNDAATEMEYVRYLYDGSLTLYTCVVTWLLVAILFIAEVVSGDRNNVKTFLLSIGSIASVTAFFALWVGRWCFLVQRCSVAPIGEAQKVGYVMECIAAASGMMSLCIGGYLSSFPLSAYRMLHTAYEPNAYSVTSINSLFVGVQILLASGTRPRCIFMVPAYGVSLVAAYCGSRWSGARELWEERAGSTGALHWYVLRDTQMAVSISLAIVCSAFRIVREWQHRRHFQQRHSMWVNQSRVELNGKELQRIIERFVPALDPTVGDGLVVHSNPKGVCGFIEIIQKDYMLPNNSRAVHNMAKLIARVEQTIRRHGEGGGIERIILDGDVFCCAAGLERVNDELGTRTLDVLKCLHSVISDAAKWNVPDLLRGMQGKVSQSLAIDMDESVNLPEESIPLELRGALHTGPLLGSAIGRSTFQYSITGECVVVGQWMLALHPNSRHIVMSRSAVEACGGHVRVVPQHHIDIVLHGRRDVFPVFLLVRIEEGEGQRDNSELLAEEATREKGPILDLLITPPFDATTVEKESFSLLAELAGERSAFSGVHGSAEGIPSEDSRPMREMPAAQNATETSRGFFSDALERDAAVSRQLAEDLERTEIQARSVIGERFSFHEQETRFFRVRSSWQTPLRAVVLITLITLILVRRQWSEIIAHLCTEARGLTTQLCIQEEIEDYDDDNSSLNFGLGTAEFVLWGILVVIFLLRTLALGRIQHCFRRLPRRRLLFVARSLETLLLDAVILLLAGHYYTKKSTLSRQWPSLMWVLILCHYFSYIPLRISHFIGGMIVVQSILFYSVIVQLWRPLDIVHIGVIIVFFGMMATAEERQDRRFFQDALIARASAVAQRKKQVILGGVLRATIPSILHTFHRSLLQMRPTGKTANGGTLVVMHEHLVVAQFLWRGGSGSKNLFDRVSLVERCVQEGNELIDVVLRRNRRAPFGSGRGSESDSENDIPIDGGTSVGEHQAHRPSICVTCCLGDVVTVAGLPVTAQGQQSTPIATGAQIAAIVASTIYVFERCATLHKEAGLMLSGAISLGLGASLMSYEDDPKYSMGGLPLTQVTSVLRTVGTSTSGAFAGLWATTDAISALGETFPEEVLYLSSPDGRADFAVRVGASKRWRTRGLGAVDVHPITSM</sequence>
<evidence type="ECO:0000313" key="4">
    <source>
        <dbReference type="EMBL" id="CUG81284.1"/>
    </source>
</evidence>
<reference evidence="5" key="1">
    <citation type="submission" date="2015-09" db="EMBL/GenBank/DDBJ databases">
        <authorList>
            <consortium name="Pathogen Informatics"/>
        </authorList>
    </citation>
    <scope>NUCLEOTIDE SEQUENCE [LARGE SCALE GENOMIC DNA]</scope>
    <source>
        <strain evidence="5">Lake Konstanz</strain>
    </source>
</reference>
<evidence type="ECO:0000259" key="3">
    <source>
        <dbReference type="PROSITE" id="PS50125"/>
    </source>
</evidence>
<feature type="transmembrane region" description="Helical" evidence="2">
    <location>
        <begin position="834"/>
        <end position="850"/>
    </location>
</feature>
<proteinExistence type="predicted"/>
<protein>
    <submittedName>
        <fullName evidence="4">Membrane-associated protein, putative</fullName>
    </submittedName>
</protein>
<name>A0A0S4J4Z7_BODSA</name>
<evidence type="ECO:0000313" key="5">
    <source>
        <dbReference type="Proteomes" id="UP000051952"/>
    </source>
</evidence>
<feature type="transmembrane region" description="Helical" evidence="2">
    <location>
        <begin position="720"/>
        <end position="740"/>
    </location>
</feature>
<dbReference type="GO" id="GO:0035556">
    <property type="term" value="P:intracellular signal transduction"/>
    <property type="evidence" value="ECO:0007669"/>
    <property type="project" value="InterPro"/>
</dbReference>
<dbReference type="InterPro" id="IPR001054">
    <property type="entry name" value="A/G_cyclase"/>
</dbReference>
<dbReference type="SUPFAM" id="SSF55073">
    <property type="entry name" value="Nucleotide cyclase"/>
    <property type="match status" value="1"/>
</dbReference>
<keyword evidence="2" id="KW-0472">Membrane</keyword>
<feature type="transmembrane region" description="Helical" evidence="2">
    <location>
        <begin position="752"/>
        <end position="776"/>
    </location>
</feature>
<accession>A0A0S4J4Z7</accession>
<dbReference type="GO" id="GO:0009190">
    <property type="term" value="P:cyclic nucleotide biosynthetic process"/>
    <property type="evidence" value="ECO:0007669"/>
    <property type="project" value="InterPro"/>
</dbReference>
<evidence type="ECO:0000256" key="1">
    <source>
        <dbReference type="SAM" id="MobiDB-lite"/>
    </source>
</evidence>
<dbReference type="InterPro" id="IPR029787">
    <property type="entry name" value="Nucleotide_cyclase"/>
</dbReference>
<dbReference type="Gene3D" id="3.30.70.1230">
    <property type="entry name" value="Nucleotide cyclase"/>
    <property type="match status" value="1"/>
</dbReference>
<organism evidence="4 5">
    <name type="scientific">Bodo saltans</name>
    <name type="common">Flagellated protozoan</name>
    <dbReference type="NCBI Taxonomy" id="75058"/>
    <lineage>
        <taxon>Eukaryota</taxon>
        <taxon>Discoba</taxon>
        <taxon>Euglenozoa</taxon>
        <taxon>Kinetoplastea</taxon>
        <taxon>Metakinetoplastina</taxon>
        <taxon>Eubodonida</taxon>
        <taxon>Bodonidae</taxon>
        <taxon>Bodo</taxon>
    </lineage>
</organism>
<feature type="transmembrane region" description="Helical" evidence="2">
    <location>
        <begin position="81"/>
        <end position="100"/>
    </location>
</feature>
<feature type="transmembrane region" description="Helical" evidence="2">
    <location>
        <begin position="51"/>
        <end position="69"/>
    </location>
</feature>
<keyword evidence="2" id="KW-1133">Transmembrane helix</keyword>
<feature type="transmembrane region" description="Helical" evidence="2">
    <location>
        <begin position="121"/>
        <end position="142"/>
    </location>
</feature>
<feature type="region of interest" description="Disordered" evidence="1">
    <location>
        <begin position="965"/>
        <end position="989"/>
    </location>
</feature>